<dbReference type="Pfam" id="PF04434">
    <property type="entry name" value="SWIM"/>
    <property type="match status" value="1"/>
</dbReference>
<reference evidence="5" key="1">
    <citation type="journal article" date="2011" name="Proc. Natl. Acad. Sci. U.S.A.">
        <title>Obligate biotrophy features unraveled by the genomic analysis of rust fungi.</title>
        <authorList>
            <person name="Duplessis S."/>
            <person name="Cuomo C.A."/>
            <person name="Lin Y.-C."/>
            <person name="Aerts A."/>
            <person name="Tisserant E."/>
            <person name="Veneault-Fourrey C."/>
            <person name="Joly D.L."/>
            <person name="Hacquard S."/>
            <person name="Amselem J."/>
            <person name="Cantarel B.L."/>
            <person name="Chiu R."/>
            <person name="Coutinho P.M."/>
            <person name="Feau N."/>
            <person name="Field M."/>
            <person name="Frey P."/>
            <person name="Gelhaye E."/>
            <person name="Goldberg J."/>
            <person name="Grabherr M.G."/>
            <person name="Kodira C.D."/>
            <person name="Kohler A."/>
            <person name="Kuees U."/>
            <person name="Lindquist E.A."/>
            <person name="Lucas S.M."/>
            <person name="Mago R."/>
            <person name="Mauceli E."/>
            <person name="Morin E."/>
            <person name="Murat C."/>
            <person name="Pangilinan J.L."/>
            <person name="Park R."/>
            <person name="Pearson M."/>
            <person name="Quesneville H."/>
            <person name="Rouhier N."/>
            <person name="Sakthikumar S."/>
            <person name="Salamov A.A."/>
            <person name="Schmutz J."/>
            <person name="Selles B."/>
            <person name="Shapiro H."/>
            <person name="Tanguay P."/>
            <person name="Tuskan G.A."/>
            <person name="Henrissat B."/>
            <person name="Van de Peer Y."/>
            <person name="Rouze P."/>
            <person name="Ellis J.G."/>
            <person name="Dodds P.N."/>
            <person name="Schein J.E."/>
            <person name="Zhong S."/>
            <person name="Hamelin R.C."/>
            <person name="Grigoriev I.V."/>
            <person name="Szabo L.J."/>
            <person name="Martin F."/>
        </authorList>
    </citation>
    <scope>NUCLEOTIDE SEQUENCE [LARGE SCALE GENOMIC DNA]</scope>
    <source>
        <strain evidence="5">98AG31 / pathotype 3-4-7</strain>
    </source>
</reference>
<proteinExistence type="predicted"/>
<gene>
    <name evidence="4" type="ORF">MELLADRAFT_110449</name>
</gene>
<dbReference type="InParanoid" id="F4RZU8"/>
<dbReference type="KEGG" id="mlr:MELLADRAFT_110449"/>
<feature type="compositionally biased region" description="Polar residues" evidence="2">
    <location>
        <begin position="9"/>
        <end position="31"/>
    </location>
</feature>
<feature type="domain" description="SWIM-type" evidence="3">
    <location>
        <begin position="110"/>
        <end position="142"/>
    </location>
</feature>
<feature type="region of interest" description="Disordered" evidence="2">
    <location>
        <begin position="1"/>
        <end position="65"/>
    </location>
</feature>
<dbReference type="STRING" id="747676.F4RZU8"/>
<dbReference type="InterPro" id="IPR007527">
    <property type="entry name" value="Znf_SWIM"/>
</dbReference>
<dbReference type="SUPFAM" id="SSF57850">
    <property type="entry name" value="RING/U-box"/>
    <property type="match status" value="1"/>
</dbReference>
<dbReference type="Gene3D" id="3.30.40.10">
    <property type="entry name" value="Zinc/RING finger domain, C3HC4 (zinc finger)"/>
    <property type="match status" value="1"/>
</dbReference>
<dbReference type="GO" id="GO:0061630">
    <property type="term" value="F:ubiquitin protein ligase activity"/>
    <property type="evidence" value="ECO:0007669"/>
    <property type="project" value="InterPro"/>
</dbReference>
<accession>F4RZU8</accession>
<dbReference type="PANTHER" id="PTHR21540">
    <property type="entry name" value="RING FINGER AND SWIM DOMAIN-CONTAINING PROTEIN 2"/>
    <property type="match status" value="1"/>
</dbReference>
<evidence type="ECO:0000256" key="1">
    <source>
        <dbReference type="PROSITE-ProRule" id="PRU00325"/>
    </source>
</evidence>
<dbReference type="PANTHER" id="PTHR21540:SF0">
    <property type="entry name" value="PHD FAMILY PROTEIN"/>
    <property type="match status" value="1"/>
</dbReference>
<dbReference type="EMBL" id="GL883133">
    <property type="protein sequence ID" value="EGG02125.1"/>
    <property type="molecule type" value="Genomic_DNA"/>
</dbReference>
<dbReference type="InterPro" id="IPR013083">
    <property type="entry name" value="Znf_RING/FYVE/PHD"/>
</dbReference>
<keyword evidence="5" id="KW-1185">Reference proteome</keyword>
<evidence type="ECO:0000313" key="4">
    <source>
        <dbReference type="EMBL" id="EGG02125.1"/>
    </source>
</evidence>
<dbReference type="Proteomes" id="UP000001072">
    <property type="component" value="Unassembled WGS sequence"/>
</dbReference>
<protein>
    <recommendedName>
        <fullName evidence="3">SWIM-type domain-containing protein</fullName>
    </recommendedName>
</protein>
<evidence type="ECO:0000259" key="3">
    <source>
        <dbReference type="PROSITE" id="PS50966"/>
    </source>
</evidence>
<name>F4RZU8_MELLP</name>
<evidence type="ECO:0000313" key="5">
    <source>
        <dbReference type="Proteomes" id="UP000001072"/>
    </source>
</evidence>
<keyword evidence="1" id="KW-0479">Metal-binding</keyword>
<sequence length="316" mass="35493">MPTDDSHSDYSYQDEFTSYQPTHPTGRSDATPSRWPVHPQWDPEHDGPFPAPPHQRGGEKRKARWRPKCSVKVRERLHRVMTQKLWLAGRDRVGPLCEKFGVLGNTGNLYNLVVDQSPRCDCPDWLNGYVCKHLLFVFIKVLGVSPKLPWYFQKALLSTEVENIFSTAPEAPVVPTSALVRSIYADVKSQSKASGDLASRRKPIGEEDDCPICYDKLLSEPAQDLMFCDKVCGNSWHAECHHKYAKHLNLQGKNMICVYCRSDLKMPVSRVAGTRITGDGRINLAAAVGIPYMYSGPYVPPHNNFLLHSVSLSGLS</sequence>
<dbReference type="AlphaFoldDB" id="F4RZU8"/>
<dbReference type="GO" id="GO:0008270">
    <property type="term" value="F:zinc ion binding"/>
    <property type="evidence" value="ECO:0007669"/>
    <property type="project" value="UniProtKB-KW"/>
</dbReference>
<dbReference type="InterPro" id="IPR039903">
    <property type="entry name" value="Zswim2"/>
</dbReference>
<dbReference type="eggNOG" id="ENOG502RZA9">
    <property type="taxonomic scope" value="Eukaryota"/>
</dbReference>
<keyword evidence="1" id="KW-0862">Zinc</keyword>
<dbReference type="OrthoDB" id="2122982at2759"/>
<keyword evidence="1" id="KW-0863">Zinc-finger</keyword>
<dbReference type="HOGENOM" id="CLU_829188_0_0_1"/>
<organism evidence="5">
    <name type="scientific">Melampsora larici-populina (strain 98AG31 / pathotype 3-4-7)</name>
    <name type="common">Poplar leaf rust fungus</name>
    <dbReference type="NCBI Taxonomy" id="747676"/>
    <lineage>
        <taxon>Eukaryota</taxon>
        <taxon>Fungi</taxon>
        <taxon>Dikarya</taxon>
        <taxon>Basidiomycota</taxon>
        <taxon>Pucciniomycotina</taxon>
        <taxon>Pucciniomycetes</taxon>
        <taxon>Pucciniales</taxon>
        <taxon>Melampsoraceae</taxon>
        <taxon>Melampsora</taxon>
    </lineage>
</organism>
<dbReference type="RefSeq" id="XP_007414662.1">
    <property type="nucleotide sequence ID" value="XM_007414600.1"/>
</dbReference>
<dbReference type="PROSITE" id="PS50966">
    <property type="entry name" value="ZF_SWIM"/>
    <property type="match status" value="1"/>
</dbReference>
<dbReference type="GeneID" id="18924086"/>
<evidence type="ECO:0000256" key="2">
    <source>
        <dbReference type="SAM" id="MobiDB-lite"/>
    </source>
</evidence>
<dbReference type="VEuPathDB" id="FungiDB:MELLADRAFT_110449"/>